<keyword evidence="6" id="KW-1003">Cell membrane</keyword>
<dbReference type="InterPro" id="IPR006073">
    <property type="entry name" value="GTP-bd"/>
</dbReference>
<accession>A0A4R1K9X5</accession>
<dbReference type="GO" id="GO:0043024">
    <property type="term" value="F:ribosomal small subunit binding"/>
    <property type="evidence" value="ECO:0007669"/>
    <property type="project" value="TreeGrafter"/>
</dbReference>
<feature type="region of interest" description="G1" evidence="7">
    <location>
        <begin position="14"/>
        <end position="21"/>
    </location>
</feature>
<evidence type="ECO:0000256" key="6">
    <source>
        <dbReference type="HAMAP-Rule" id="MF_00367"/>
    </source>
</evidence>
<evidence type="ECO:0000256" key="1">
    <source>
        <dbReference type="ARBA" id="ARBA00007921"/>
    </source>
</evidence>
<feature type="domain" description="Era-type G" evidence="10">
    <location>
        <begin position="6"/>
        <end position="173"/>
    </location>
</feature>
<evidence type="ECO:0000313" key="11">
    <source>
        <dbReference type="EMBL" id="TCK60693.1"/>
    </source>
</evidence>
<dbReference type="InterPro" id="IPR005662">
    <property type="entry name" value="GTPase_Era-like"/>
</dbReference>
<keyword evidence="6" id="KW-0963">Cytoplasm</keyword>
<organism evidence="11 12">
    <name type="scientific">Seleniivibrio woodruffii</name>
    <dbReference type="NCBI Taxonomy" id="1078050"/>
    <lineage>
        <taxon>Bacteria</taxon>
        <taxon>Pseudomonadati</taxon>
        <taxon>Deferribacterota</taxon>
        <taxon>Deferribacteres</taxon>
        <taxon>Deferribacterales</taxon>
        <taxon>Geovibrionaceae</taxon>
        <taxon>Seleniivibrio</taxon>
    </lineage>
</organism>
<dbReference type="GO" id="GO:0000028">
    <property type="term" value="P:ribosomal small subunit assembly"/>
    <property type="evidence" value="ECO:0007669"/>
    <property type="project" value="TreeGrafter"/>
</dbReference>
<dbReference type="InterPro" id="IPR030388">
    <property type="entry name" value="G_ERA_dom"/>
</dbReference>
<feature type="region of interest" description="G5" evidence="7">
    <location>
        <begin position="152"/>
        <end position="154"/>
    </location>
</feature>
<name>A0A4R1K9X5_9BACT</name>
<dbReference type="CDD" id="cd22534">
    <property type="entry name" value="KH-II_Era"/>
    <property type="match status" value="1"/>
</dbReference>
<feature type="domain" description="KH type-2" evidence="9">
    <location>
        <begin position="196"/>
        <end position="281"/>
    </location>
</feature>
<dbReference type="OrthoDB" id="9805918at2"/>
<dbReference type="GO" id="GO:0005886">
    <property type="term" value="C:plasma membrane"/>
    <property type="evidence" value="ECO:0007669"/>
    <property type="project" value="UniProtKB-SubCell"/>
</dbReference>
<evidence type="ECO:0000259" key="10">
    <source>
        <dbReference type="PROSITE" id="PS51713"/>
    </source>
</evidence>
<dbReference type="InterPro" id="IPR005225">
    <property type="entry name" value="Small_GTP-bd"/>
</dbReference>
<protein>
    <recommendedName>
        <fullName evidence="2 6">GTPase Era</fullName>
    </recommendedName>
</protein>
<dbReference type="CDD" id="cd04163">
    <property type="entry name" value="Era"/>
    <property type="match status" value="1"/>
</dbReference>
<dbReference type="NCBIfam" id="NF000908">
    <property type="entry name" value="PRK00089.1"/>
    <property type="match status" value="1"/>
</dbReference>
<dbReference type="NCBIfam" id="TIGR00231">
    <property type="entry name" value="small_GTP"/>
    <property type="match status" value="1"/>
</dbReference>
<dbReference type="GO" id="GO:0070181">
    <property type="term" value="F:small ribosomal subunit rRNA binding"/>
    <property type="evidence" value="ECO:0007669"/>
    <property type="project" value="UniProtKB-UniRule"/>
</dbReference>
<feature type="binding site" evidence="6">
    <location>
        <begin position="61"/>
        <end position="65"/>
    </location>
    <ligand>
        <name>GTP</name>
        <dbReference type="ChEBI" id="CHEBI:37565"/>
    </ligand>
</feature>
<dbReference type="Gene3D" id="3.40.50.300">
    <property type="entry name" value="P-loop containing nucleotide triphosphate hydrolases"/>
    <property type="match status" value="1"/>
</dbReference>
<dbReference type="Pfam" id="PF01926">
    <property type="entry name" value="MMR_HSR1"/>
    <property type="match status" value="1"/>
</dbReference>
<sequence>MNKQHKTGFVAIVGRPNVGKSTLLNAILGEKVAITSAKPQTTRTNIQGILTGENYQIIYIDTPGYHNAKDTINKMMVQQAKDSLDNAHVIYLLVQPDEFMGPELESLIKVLEKTDAVKFLVVNKVDGFKREQVYDAANKFFPKLQFKHVLPVSALKGNNVDKLIELTVEELPEGDALFEDDEITTQPEKLLVSEFIREQVFRRLKDEVPYQIIVETEKIEDRNDDLMYIAASIIVSRDSQKGIVIGKGGRELKEISTASRVSLESFFGVKIYLELYVKVIEGWQTKDEYLRLQGLY</sequence>
<dbReference type="HAMAP" id="MF_00367">
    <property type="entry name" value="GTPase_Era"/>
    <property type="match status" value="1"/>
</dbReference>
<evidence type="ECO:0000259" key="9">
    <source>
        <dbReference type="PROSITE" id="PS50823"/>
    </source>
</evidence>
<dbReference type="InterPro" id="IPR015946">
    <property type="entry name" value="KH_dom-like_a/b"/>
</dbReference>
<keyword evidence="6" id="KW-0699">rRNA-binding</keyword>
<dbReference type="PROSITE" id="PS50823">
    <property type="entry name" value="KH_TYPE_2"/>
    <property type="match status" value="1"/>
</dbReference>
<dbReference type="InterPro" id="IPR004044">
    <property type="entry name" value="KH_dom_type_2"/>
</dbReference>
<keyword evidence="4 6" id="KW-0694">RNA-binding</keyword>
<dbReference type="GO" id="GO:0005525">
    <property type="term" value="F:GTP binding"/>
    <property type="evidence" value="ECO:0007669"/>
    <property type="project" value="UniProtKB-UniRule"/>
</dbReference>
<dbReference type="Pfam" id="PF07650">
    <property type="entry name" value="KH_2"/>
    <property type="match status" value="1"/>
</dbReference>
<dbReference type="InterPro" id="IPR027417">
    <property type="entry name" value="P-loop_NTPase"/>
</dbReference>
<evidence type="ECO:0000256" key="4">
    <source>
        <dbReference type="ARBA" id="ARBA00022884"/>
    </source>
</evidence>
<dbReference type="Proteomes" id="UP000294614">
    <property type="component" value="Unassembled WGS sequence"/>
</dbReference>
<evidence type="ECO:0000313" key="12">
    <source>
        <dbReference type="Proteomes" id="UP000294614"/>
    </source>
</evidence>
<gene>
    <name evidence="6" type="primary">era</name>
    <name evidence="11" type="ORF">C8D98_1572</name>
</gene>
<evidence type="ECO:0000256" key="2">
    <source>
        <dbReference type="ARBA" id="ARBA00020484"/>
    </source>
</evidence>
<keyword evidence="3 6" id="KW-0547">Nucleotide-binding</keyword>
<feature type="binding site" evidence="6">
    <location>
        <begin position="14"/>
        <end position="21"/>
    </location>
    <ligand>
        <name>GTP</name>
        <dbReference type="ChEBI" id="CHEBI:37565"/>
    </ligand>
</feature>
<evidence type="ECO:0000256" key="5">
    <source>
        <dbReference type="ARBA" id="ARBA00023134"/>
    </source>
</evidence>
<feature type="region of interest" description="G3" evidence="7">
    <location>
        <begin position="61"/>
        <end position="64"/>
    </location>
</feature>
<feature type="region of interest" description="G4" evidence="7">
    <location>
        <begin position="123"/>
        <end position="126"/>
    </location>
</feature>
<comment type="function">
    <text evidence="6">An essential GTPase that binds both GDP and GTP, with rapid nucleotide exchange. Plays a role in 16S rRNA processing and 30S ribosomal subunit biogenesis and possibly also in cell cycle regulation and energy metabolism.</text>
</comment>
<dbReference type="InterPro" id="IPR009019">
    <property type="entry name" value="KH_sf_prok-type"/>
</dbReference>
<dbReference type="PROSITE" id="PS51713">
    <property type="entry name" value="G_ERA"/>
    <property type="match status" value="1"/>
</dbReference>
<proteinExistence type="inferred from homology"/>
<comment type="caution">
    <text evidence="11">The sequence shown here is derived from an EMBL/GenBank/DDBJ whole genome shotgun (WGS) entry which is preliminary data.</text>
</comment>
<dbReference type="EMBL" id="SMGG01000004">
    <property type="protein sequence ID" value="TCK60693.1"/>
    <property type="molecule type" value="Genomic_DNA"/>
</dbReference>
<evidence type="ECO:0000256" key="7">
    <source>
        <dbReference type="PROSITE-ProRule" id="PRU01050"/>
    </source>
</evidence>
<dbReference type="SUPFAM" id="SSF52540">
    <property type="entry name" value="P-loop containing nucleoside triphosphate hydrolases"/>
    <property type="match status" value="1"/>
</dbReference>
<reference evidence="11 12" key="1">
    <citation type="submission" date="2019-03" db="EMBL/GenBank/DDBJ databases">
        <title>Genomic Encyclopedia of Type Strains, Phase IV (KMG-IV): sequencing the most valuable type-strain genomes for metagenomic binning, comparative biology and taxonomic classification.</title>
        <authorList>
            <person name="Goeker M."/>
        </authorList>
    </citation>
    <scope>NUCLEOTIDE SEQUENCE [LARGE SCALE GENOMIC DNA]</scope>
    <source>
        <strain evidence="11 12">DSM 24984</strain>
    </source>
</reference>
<dbReference type="Gene3D" id="3.30.300.20">
    <property type="match status" value="1"/>
</dbReference>
<dbReference type="RefSeq" id="WP_132873563.1">
    <property type="nucleotide sequence ID" value="NZ_JAJUHT010000001.1"/>
</dbReference>
<feature type="region of interest" description="G2" evidence="7">
    <location>
        <begin position="40"/>
        <end position="44"/>
    </location>
</feature>
<keyword evidence="6" id="KW-0690">Ribosome biogenesis</keyword>
<dbReference type="PANTHER" id="PTHR42698">
    <property type="entry name" value="GTPASE ERA"/>
    <property type="match status" value="1"/>
</dbReference>
<evidence type="ECO:0000256" key="3">
    <source>
        <dbReference type="ARBA" id="ARBA00022741"/>
    </source>
</evidence>
<keyword evidence="6" id="KW-0472">Membrane</keyword>
<feature type="binding site" evidence="6">
    <location>
        <begin position="123"/>
        <end position="126"/>
    </location>
    <ligand>
        <name>GTP</name>
        <dbReference type="ChEBI" id="CHEBI:37565"/>
    </ligand>
</feature>
<dbReference type="AlphaFoldDB" id="A0A4R1K9X5"/>
<keyword evidence="12" id="KW-1185">Reference proteome</keyword>
<keyword evidence="5 6" id="KW-0342">GTP-binding</keyword>
<comment type="subcellular location">
    <subcellularLocation>
        <location evidence="6">Cytoplasm</location>
    </subcellularLocation>
    <subcellularLocation>
        <location evidence="6">Cell membrane</location>
        <topology evidence="6">Peripheral membrane protein</topology>
    </subcellularLocation>
</comment>
<comment type="similarity">
    <text evidence="1 6 7 8">Belongs to the TRAFAC class TrmE-Era-EngA-EngB-Septin-like GTPase superfamily. Era GTPase family.</text>
</comment>
<dbReference type="GO" id="GO:0003924">
    <property type="term" value="F:GTPase activity"/>
    <property type="evidence" value="ECO:0007669"/>
    <property type="project" value="UniProtKB-UniRule"/>
</dbReference>
<dbReference type="NCBIfam" id="TIGR00436">
    <property type="entry name" value="era"/>
    <property type="match status" value="1"/>
</dbReference>
<dbReference type="SUPFAM" id="SSF54814">
    <property type="entry name" value="Prokaryotic type KH domain (KH-domain type II)"/>
    <property type="match status" value="1"/>
</dbReference>
<dbReference type="PANTHER" id="PTHR42698:SF1">
    <property type="entry name" value="GTPASE ERA, MITOCHONDRIAL"/>
    <property type="match status" value="1"/>
</dbReference>
<dbReference type="GO" id="GO:0005829">
    <property type="term" value="C:cytosol"/>
    <property type="evidence" value="ECO:0007669"/>
    <property type="project" value="TreeGrafter"/>
</dbReference>
<evidence type="ECO:0000256" key="8">
    <source>
        <dbReference type="RuleBase" id="RU003761"/>
    </source>
</evidence>
<comment type="subunit">
    <text evidence="6">Monomer.</text>
</comment>